<evidence type="ECO:0008006" key="4">
    <source>
        <dbReference type="Google" id="ProtNLM"/>
    </source>
</evidence>
<name>A0AAD5WWR4_9FUNG</name>
<dbReference type="EMBL" id="JADGJD010002138">
    <property type="protein sequence ID" value="KAJ3034621.1"/>
    <property type="molecule type" value="Genomic_DNA"/>
</dbReference>
<reference evidence="2" key="1">
    <citation type="submission" date="2020-05" db="EMBL/GenBank/DDBJ databases">
        <title>Phylogenomic resolution of chytrid fungi.</title>
        <authorList>
            <person name="Stajich J.E."/>
            <person name="Amses K."/>
            <person name="Simmons R."/>
            <person name="Seto K."/>
            <person name="Myers J."/>
            <person name="Bonds A."/>
            <person name="Quandt C.A."/>
            <person name="Barry K."/>
            <person name="Liu P."/>
            <person name="Grigoriev I."/>
            <person name="Longcore J.E."/>
            <person name="James T.Y."/>
        </authorList>
    </citation>
    <scope>NUCLEOTIDE SEQUENCE</scope>
    <source>
        <strain evidence="2">JEL0318</strain>
    </source>
</reference>
<dbReference type="AlphaFoldDB" id="A0AAD5WWR4"/>
<proteinExistence type="predicted"/>
<keyword evidence="3" id="KW-1185">Reference proteome</keyword>
<feature type="compositionally biased region" description="Polar residues" evidence="1">
    <location>
        <begin position="345"/>
        <end position="355"/>
    </location>
</feature>
<evidence type="ECO:0000256" key="1">
    <source>
        <dbReference type="SAM" id="MobiDB-lite"/>
    </source>
</evidence>
<feature type="region of interest" description="Disordered" evidence="1">
    <location>
        <begin position="344"/>
        <end position="401"/>
    </location>
</feature>
<gene>
    <name evidence="2" type="ORF">HK097_004444</name>
</gene>
<protein>
    <recommendedName>
        <fullName evidence="4">Pentatricopeptide repeat-containing protein</fullName>
    </recommendedName>
</protein>
<dbReference type="Proteomes" id="UP001212841">
    <property type="component" value="Unassembled WGS sequence"/>
</dbReference>
<feature type="compositionally biased region" description="Low complexity" evidence="1">
    <location>
        <begin position="386"/>
        <end position="401"/>
    </location>
</feature>
<accession>A0AAD5WWR4</accession>
<organism evidence="2 3">
    <name type="scientific">Rhizophlyctis rosea</name>
    <dbReference type="NCBI Taxonomy" id="64517"/>
    <lineage>
        <taxon>Eukaryota</taxon>
        <taxon>Fungi</taxon>
        <taxon>Fungi incertae sedis</taxon>
        <taxon>Chytridiomycota</taxon>
        <taxon>Chytridiomycota incertae sedis</taxon>
        <taxon>Chytridiomycetes</taxon>
        <taxon>Rhizophlyctidales</taxon>
        <taxon>Rhizophlyctidaceae</taxon>
        <taxon>Rhizophlyctis</taxon>
    </lineage>
</organism>
<sequence length="469" mass="51825">MSNIIQLLEYIRTRKFSKAARKEERIAEAALLVTRLVAKYRIPVDVTKGSYLRHIVLCFPGNLTALREVQAYRQKHGLRKIKDIDSAIMTSYALANDPESVEFYLTRLCATSPPEEHITYYNHVLKAYSRAKNLPLFQQTLDKIFSSQTLAPSVNTFQIAISGFAKFQNFKAVNEYITKAQHLSSPDPSNPSRIDPLPDSFYLAMLRTALSSSNIPQAELLRSYMNPLNTVPYQFAALEIAAAKGDIQTAWKCFADLMPSSSPSKTLTELDNQINILAPTSHAKELDTQVSVQTFHALGMVTIRDCVKNGYAVPKPAWKNAGIQINMATLRILLRCYRLAAKQANPAQTDGSSSTKPEKHLPEHPTPPAKKKQGSTIPKHSDEASDLPPTDLTPTITITPTSTAGHLSERLLLDSLSGRRLGAPSDYSTIISTYAASADLPSAHRLFTFLIQKKTSAVLRALDSLSLAL</sequence>
<comment type="caution">
    <text evidence="2">The sequence shown here is derived from an EMBL/GenBank/DDBJ whole genome shotgun (WGS) entry which is preliminary data.</text>
</comment>
<evidence type="ECO:0000313" key="2">
    <source>
        <dbReference type="EMBL" id="KAJ3034621.1"/>
    </source>
</evidence>
<evidence type="ECO:0000313" key="3">
    <source>
        <dbReference type="Proteomes" id="UP001212841"/>
    </source>
</evidence>
<feature type="non-terminal residue" evidence="2">
    <location>
        <position position="469"/>
    </location>
</feature>